<dbReference type="Gene3D" id="3.60.21.10">
    <property type="match status" value="1"/>
</dbReference>
<dbReference type="InterPro" id="IPR050884">
    <property type="entry name" value="CNP_phosphodiesterase-III"/>
</dbReference>
<dbReference type="Gene3D" id="1.10.246.180">
    <property type="match status" value="1"/>
</dbReference>
<dbReference type="InterPro" id="IPR004843">
    <property type="entry name" value="Calcineurin-like_PHP"/>
</dbReference>
<keyword evidence="8" id="KW-1185">Reference proteome</keyword>
<proteinExistence type="inferred from homology"/>
<dbReference type="PROSITE" id="PS51257">
    <property type="entry name" value="PROKAR_LIPOPROTEIN"/>
    <property type="match status" value="1"/>
</dbReference>
<dbReference type="RefSeq" id="WP_379317080.1">
    <property type="nucleotide sequence ID" value="NZ_JBHTLM010000002.1"/>
</dbReference>
<name>A0ABW3RTU8_9BACL</name>
<dbReference type="InterPro" id="IPR012365">
    <property type="entry name" value="Pesteras_lmo2642"/>
</dbReference>
<comment type="caution">
    <text evidence="7">The sequence shown here is derived from an EMBL/GenBank/DDBJ whole genome shotgun (WGS) entry which is preliminary data.</text>
</comment>
<dbReference type="PIRSF" id="PIRSF034890">
    <property type="entry name" value="Pesteras_lmo2642"/>
    <property type="match status" value="1"/>
</dbReference>
<dbReference type="Proteomes" id="UP001597262">
    <property type="component" value="Unassembled WGS sequence"/>
</dbReference>
<sequence length="449" mass="50651">MGRKTYSRYAFRWLLVLAMLGVGGCDLFKQHDAPVKPVTGKPLDLFVATDIHYLSPKLHDNGQAFQTFISDGDGKLLSYIDQMTDAFTEEIFRKKPQALILSGDLTSNGEKASHEDLAAKLGRIEASGTAVYVIPGNHDILNPWARKFKTDSQYKTEFITPDQFKQIYGNFGYNEAISSDKTTLSYLAAASDDLWLLMLDTSQYDKNTLFGVPQTDGEIPGPTLKWIEECNDLAQKKGARILTVMHHNLTDHTTVPMEGFTLNNSKEAIRTFKSARLNLILSGHIHIQDIRDAGDGIYDIATSAFGVYPHHYGVLHYEPKPHKVSYHTAQVDVAQWAQDHHSTDEHLLNFDAYARQFFADHSYAKAYPSLKDLDYSEEQKKQMAHAMAEINVRYFGGTVEQDRAQLESLPGYQLWLKAKAPFMTDYIKSMLEPKKLDNNSLEVILQGTT</sequence>
<keyword evidence="1" id="KW-0479">Metal-binding</keyword>
<feature type="domain" description="Calcineurin-like phosphoesterase" evidence="5">
    <location>
        <begin position="47"/>
        <end position="287"/>
    </location>
</feature>
<dbReference type="PANTHER" id="PTHR42988:SF2">
    <property type="entry name" value="CYCLIC NUCLEOTIDE PHOSPHODIESTERASE CBUA0032-RELATED"/>
    <property type="match status" value="1"/>
</dbReference>
<protein>
    <submittedName>
        <fullName evidence="7">Metallophosphoesterase</fullName>
    </submittedName>
</protein>
<evidence type="ECO:0000259" key="5">
    <source>
        <dbReference type="Pfam" id="PF00149"/>
    </source>
</evidence>
<dbReference type="SUPFAM" id="SSF56300">
    <property type="entry name" value="Metallo-dependent phosphatases"/>
    <property type="match status" value="1"/>
</dbReference>
<reference evidence="8" key="1">
    <citation type="journal article" date="2019" name="Int. J. Syst. Evol. Microbiol.">
        <title>The Global Catalogue of Microorganisms (GCM) 10K type strain sequencing project: providing services to taxonomists for standard genome sequencing and annotation.</title>
        <authorList>
            <consortium name="The Broad Institute Genomics Platform"/>
            <consortium name="The Broad Institute Genome Sequencing Center for Infectious Disease"/>
            <person name="Wu L."/>
            <person name="Ma J."/>
        </authorList>
    </citation>
    <scope>NUCLEOTIDE SEQUENCE [LARGE SCALE GENOMIC DNA]</scope>
    <source>
        <strain evidence="8">CCUG 59189</strain>
    </source>
</reference>
<dbReference type="EMBL" id="JBHTLM010000002">
    <property type="protein sequence ID" value="MFD1175591.1"/>
    <property type="molecule type" value="Genomic_DNA"/>
</dbReference>
<evidence type="ECO:0000256" key="2">
    <source>
        <dbReference type="ARBA" id="ARBA00022801"/>
    </source>
</evidence>
<evidence type="ECO:0000313" key="7">
    <source>
        <dbReference type="EMBL" id="MFD1175591.1"/>
    </source>
</evidence>
<dbReference type="Pfam" id="PF17839">
    <property type="entry name" value="CNP_C_terminal"/>
    <property type="match status" value="1"/>
</dbReference>
<evidence type="ECO:0000313" key="8">
    <source>
        <dbReference type="Proteomes" id="UP001597262"/>
    </source>
</evidence>
<feature type="domain" description="Cyclic nucleotide phosphodiesterase C-terminal" evidence="6">
    <location>
        <begin position="332"/>
        <end position="435"/>
    </location>
</feature>
<evidence type="ECO:0000256" key="3">
    <source>
        <dbReference type="ARBA" id="ARBA00023004"/>
    </source>
</evidence>
<organism evidence="7 8">
    <name type="scientific">Paenibacillus puldeungensis</name>
    <dbReference type="NCBI Taxonomy" id="696536"/>
    <lineage>
        <taxon>Bacteria</taxon>
        <taxon>Bacillati</taxon>
        <taxon>Bacillota</taxon>
        <taxon>Bacilli</taxon>
        <taxon>Bacillales</taxon>
        <taxon>Paenibacillaceae</taxon>
        <taxon>Paenibacillus</taxon>
    </lineage>
</organism>
<dbReference type="InterPro" id="IPR029052">
    <property type="entry name" value="Metallo-depent_PP-like"/>
</dbReference>
<evidence type="ECO:0000259" key="6">
    <source>
        <dbReference type="Pfam" id="PF17839"/>
    </source>
</evidence>
<comment type="similarity">
    <text evidence="4">Belongs to the cyclic nucleotide phosphodiesterase class-III family.</text>
</comment>
<accession>A0ABW3RTU8</accession>
<dbReference type="InterPro" id="IPR040869">
    <property type="entry name" value="CNP_C"/>
</dbReference>
<keyword evidence="2" id="KW-0378">Hydrolase</keyword>
<evidence type="ECO:0000256" key="4">
    <source>
        <dbReference type="ARBA" id="ARBA00025742"/>
    </source>
</evidence>
<evidence type="ECO:0000256" key="1">
    <source>
        <dbReference type="ARBA" id="ARBA00022723"/>
    </source>
</evidence>
<gene>
    <name evidence="7" type="ORF">ACFQ3W_04640</name>
</gene>
<dbReference type="PANTHER" id="PTHR42988">
    <property type="entry name" value="PHOSPHOHYDROLASE"/>
    <property type="match status" value="1"/>
</dbReference>
<dbReference type="Pfam" id="PF00149">
    <property type="entry name" value="Metallophos"/>
    <property type="match status" value="1"/>
</dbReference>
<keyword evidence="3" id="KW-0408">Iron</keyword>